<name>M3K2R9_CANMX</name>
<feature type="region of interest" description="Disordered" evidence="1">
    <location>
        <begin position="17"/>
        <end position="72"/>
    </location>
</feature>
<gene>
    <name evidence="2" type="ORF">G210_0309</name>
</gene>
<feature type="compositionally biased region" description="Polar residues" evidence="1">
    <location>
        <begin position="300"/>
        <end position="313"/>
    </location>
</feature>
<organism evidence="2 3">
    <name type="scientific">Candida maltosa (strain Xu316)</name>
    <name type="common">Yeast</name>
    <dbReference type="NCBI Taxonomy" id="1245528"/>
    <lineage>
        <taxon>Eukaryota</taxon>
        <taxon>Fungi</taxon>
        <taxon>Dikarya</taxon>
        <taxon>Ascomycota</taxon>
        <taxon>Saccharomycotina</taxon>
        <taxon>Pichiomycetes</taxon>
        <taxon>Debaryomycetaceae</taxon>
        <taxon>Candida/Lodderomyces clade</taxon>
        <taxon>Candida</taxon>
    </lineage>
</organism>
<dbReference type="Proteomes" id="UP000011777">
    <property type="component" value="Unassembled WGS sequence"/>
</dbReference>
<feature type="compositionally biased region" description="Polar residues" evidence="1">
    <location>
        <begin position="86"/>
        <end position="111"/>
    </location>
</feature>
<feature type="compositionally biased region" description="Polar residues" evidence="1">
    <location>
        <begin position="249"/>
        <end position="288"/>
    </location>
</feature>
<dbReference type="EMBL" id="AOGT01000862">
    <property type="protein sequence ID" value="EMG49029.1"/>
    <property type="molecule type" value="Genomic_DNA"/>
</dbReference>
<feature type="compositionally biased region" description="Low complexity" evidence="1">
    <location>
        <begin position="289"/>
        <end position="298"/>
    </location>
</feature>
<dbReference type="AlphaFoldDB" id="M3K2R9"/>
<feature type="compositionally biased region" description="Low complexity" evidence="1">
    <location>
        <begin position="47"/>
        <end position="66"/>
    </location>
</feature>
<dbReference type="HOGENOM" id="CLU_557325_0_0_1"/>
<sequence length="518" mass="52194">LLPSGETNTVYVLHPGAVLEESTDTESISTATDSPIETASNDVGVSTNAGDTNAGDTNTAGDTTNGVSTNTEDTALTSEPALTNTVQTSNNEQSYTTDSTGTLPTTVTNSGIGEPDTESTTTNELPTTNGNAIPEASNSPTTSSLLIISSSSFTRYLNTTRSRSRTSDDVTLDGASVAGGVGGAGDTTDVGLQTDQTIGSSSTLDYSTLKTGVGVTSDIGLGTSLTQSKYLTTPSVGNSPDVTSLIDPTATSLGGSLGTPSTAELSPSQTQIASSSVINSPGSGVANNGTPGTTQPTGVETHQSDNVGNTKPGSENAIGDGLFTRPTTQATSNTGSSDTPTNTGSNNSPTNTVPNDTPPYTGPNGTPSYTTDNSAPEIANSINAPPETGPTTLGISSSLVLSDSQTQPDLQTLPGSQTPSGSQISSGLETLPGSQLSHGSQLSTSTHLSSGLQTLYSEIDPSSSMILTSDAQNTFASDNLTPISTLTPNPISIHEGSGSLVQYSNWLIASVSVLIFVI</sequence>
<reference evidence="2 3" key="1">
    <citation type="submission" date="2013-02" db="EMBL/GenBank/DDBJ databases">
        <title>Genome sequence of Candida maltosa Xu316, a potential industrial strain for xylitol and ethanol production.</title>
        <authorList>
            <person name="Yu J."/>
            <person name="Wang Q."/>
            <person name="Geng X."/>
            <person name="Bao W."/>
            <person name="He P."/>
            <person name="Cai J."/>
        </authorList>
    </citation>
    <scope>NUCLEOTIDE SEQUENCE [LARGE SCALE GENOMIC DNA]</scope>
    <source>
        <strain evidence="3">Xu316</strain>
    </source>
</reference>
<feature type="region of interest" description="Disordered" evidence="1">
    <location>
        <begin position="86"/>
        <end position="141"/>
    </location>
</feature>
<feature type="compositionally biased region" description="Polar residues" evidence="1">
    <location>
        <begin position="25"/>
        <end position="46"/>
    </location>
</feature>
<feature type="region of interest" description="Disordered" evidence="1">
    <location>
        <begin position="234"/>
        <end position="445"/>
    </location>
</feature>
<evidence type="ECO:0000313" key="3">
    <source>
        <dbReference type="Proteomes" id="UP000011777"/>
    </source>
</evidence>
<feature type="compositionally biased region" description="Low complexity" evidence="1">
    <location>
        <begin position="331"/>
        <end position="355"/>
    </location>
</feature>
<feature type="compositionally biased region" description="Low complexity" evidence="1">
    <location>
        <begin position="118"/>
        <end position="129"/>
    </location>
</feature>
<accession>M3K2R9</accession>
<evidence type="ECO:0000256" key="1">
    <source>
        <dbReference type="SAM" id="MobiDB-lite"/>
    </source>
</evidence>
<proteinExistence type="predicted"/>
<feature type="non-terminal residue" evidence="2">
    <location>
        <position position="1"/>
    </location>
</feature>
<feature type="compositionally biased region" description="Polar residues" evidence="1">
    <location>
        <begin position="363"/>
        <end position="374"/>
    </location>
</feature>
<feature type="compositionally biased region" description="Polar residues" evidence="1">
    <location>
        <begin position="389"/>
        <end position="445"/>
    </location>
</feature>
<protein>
    <submittedName>
        <fullName evidence="2">Uncharacterized protein</fullName>
    </submittedName>
</protein>
<keyword evidence="3" id="KW-1185">Reference proteome</keyword>
<comment type="caution">
    <text evidence="2">The sequence shown here is derived from an EMBL/GenBank/DDBJ whole genome shotgun (WGS) entry which is preliminary data.</text>
</comment>
<evidence type="ECO:0000313" key="2">
    <source>
        <dbReference type="EMBL" id="EMG49029.1"/>
    </source>
</evidence>